<dbReference type="SUPFAM" id="SSF51735">
    <property type="entry name" value="NAD(P)-binding Rossmann-fold domains"/>
    <property type="match status" value="1"/>
</dbReference>
<dbReference type="GO" id="GO:0005737">
    <property type="term" value="C:cytoplasm"/>
    <property type="evidence" value="ECO:0007669"/>
    <property type="project" value="TreeGrafter"/>
</dbReference>
<sequence length="340" mass="37584">MAPKLLITGGTGYVGGSVLHTIITAHPEYEIIAHLRNVPETFASTYPKIKIVKGDYDSTDILTEEASKADVVVHNGDSDHEPSLNAIIAGLLRRSTPGFLLHLSGTGIISDWADEKYLGKLNPKIWSDIDDLDEIRLLPGYAFHHNTEKILHSTAAEQGDKIKIAVICPPDIYGKGLGLGKTWSVFLPFFAREIKSLGGKVFYYNEGSNTRSWVHIEDLATLYLKIVEAAVAGGANFGWNKEGYYFTGTQEYSYMSIALGVGAILKKHNLINSATPVKVPLDQIDTMAKHPRFPKLGRYMFASNARSRPHRVEKLFGYKGTKPGPLEDLEKEVLDAMKRV</sequence>
<dbReference type="AlphaFoldDB" id="A0A6A5TCX4"/>
<dbReference type="GO" id="GO:0004029">
    <property type="term" value="F:aldehyde dehydrogenase (NAD+) activity"/>
    <property type="evidence" value="ECO:0007669"/>
    <property type="project" value="TreeGrafter"/>
</dbReference>
<dbReference type="Proteomes" id="UP000800035">
    <property type="component" value="Unassembled WGS sequence"/>
</dbReference>
<name>A0A6A5TCX4_9PLEO</name>
<dbReference type="InterPro" id="IPR001509">
    <property type="entry name" value="Epimerase_deHydtase"/>
</dbReference>
<dbReference type="Gene3D" id="3.40.50.720">
    <property type="entry name" value="NAD(P)-binding Rossmann-like Domain"/>
    <property type="match status" value="2"/>
</dbReference>
<gene>
    <name evidence="2" type="ORF">CC80DRAFT_482500</name>
</gene>
<protein>
    <submittedName>
        <fullName evidence="2">NAD(P)-binding protein</fullName>
    </submittedName>
</protein>
<feature type="domain" description="NAD-dependent epimerase/dehydratase" evidence="1">
    <location>
        <begin position="6"/>
        <end position="76"/>
    </location>
</feature>
<dbReference type="PANTHER" id="PTHR48079">
    <property type="entry name" value="PROTEIN YEEZ"/>
    <property type="match status" value="1"/>
</dbReference>
<organism evidence="2 3">
    <name type="scientific">Byssothecium circinans</name>
    <dbReference type="NCBI Taxonomy" id="147558"/>
    <lineage>
        <taxon>Eukaryota</taxon>
        <taxon>Fungi</taxon>
        <taxon>Dikarya</taxon>
        <taxon>Ascomycota</taxon>
        <taxon>Pezizomycotina</taxon>
        <taxon>Dothideomycetes</taxon>
        <taxon>Pleosporomycetidae</taxon>
        <taxon>Pleosporales</taxon>
        <taxon>Massarineae</taxon>
        <taxon>Massarinaceae</taxon>
        <taxon>Byssothecium</taxon>
    </lineage>
</organism>
<evidence type="ECO:0000313" key="3">
    <source>
        <dbReference type="Proteomes" id="UP000800035"/>
    </source>
</evidence>
<dbReference type="InterPro" id="IPR036291">
    <property type="entry name" value="NAD(P)-bd_dom_sf"/>
</dbReference>
<proteinExistence type="predicted"/>
<feature type="domain" description="NAD-dependent epimerase/dehydratase" evidence="1">
    <location>
        <begin position="147"/>
        <end position="234"/>
    </location>
</feature>
<dbReference type="EMBL" id="ML977024">
    <property type="protein sequence ID" value="KAF1950633.1"/>
    <property type="molecule type" value="Genomic_DNA"/>
</dbReference>
<dbReference type="Pfam" id="PF01370">
    <property type="entry name" value="Epimerase"/>
    <property type="match status" value="2"/>
</dbReference>
<dbReference type="InterPro" id="IPR051783">
    <property type="entry name" value="NAD(P)-dependent_oxidoreduct"/>
</dbReference>
<reference evidence="2" key="1">
    <citation type="journal article" date="2020" name="Stud. Mycol.">
        <title>101 Dothideomycetes genomes: a test case for predicting lifestyles and emergence of pathogens.</title>
        <authorList>
            <person name="Haridas S."/>
            <person name="Albert R."/>
            <person name="Binder M."/>
            <person name="Bloem J."/>
            <person name="Labutti K."/>
            <person name="Salamov A."/>
            <person name="Andreopoulos B."/>
            <person name="Baker S."/>
            <person name="Barry K."/>
            <person name="Bills G."/>
            <person name="Bluhm B."/>
            <person name="Cannon C."/>
            <person name="Castanera R."/>
            <person name="Culley D."/>
            <person name="Daum C."/>
            <person name="Ezra D."/>
            <person name="Gonzalez J."/>
            <person name="Henrissat B."/>
            <person name="Kuo A."/>
            <person name="Liang C."/>
            <person name="Lipzen A."/>
            <person name="Lutzoni F."/>
            <person name="Magnuson J."/>
            <person name="Mondo S."/>
            <person name="Nolan M."/>
            <person name="Ohm R."/>
            <person name="Pangilinan J."/>
            <person name="Park H.-J."/>
            <person name="Ramirez L."/>
            <person name="Alfaro M."/>
            <person name="Sun H."/>
            <person name="Tritt A."/>
            <person name="Yoshinaga Y."/>
            <person name="Zwiers L.-H."/>
            <person name="Turgeon B."/>
            <person name="Goodwin S."/>
            <person name="Spatafora J."/>
            <person name="Crous P."/>
            <person name="Grigoriev I."/>
        </authorList>
    </citation>
    <scope>NUCLEOTIDE SEQUENCE</scope>
    <source>
        <strain evidence="2">CBS 675.92</strain>
    </source>
</reference>
<accession>A0A6A5TCX4</accession>
<evidence type="ECO:0000259" key="1">
    <source>
        <dbReference type="Pfam" id="PF01370"/>
    </source>
</evidence>
<dbReference type="PANTHER" id="PTHR48079:SF6">
    <property type="entry name" value="NAD(P)-BINDING DOMAIN-CONTAINING PROTEIN-RELATED"/>
    <property type="match status" value="1"/>
</dbReference>
<keyword evidence="3" id="KW-1185">Reference proteome</keyword>
<evidence type="ECO:0000313" key="2">
    <source>
        <dbReference type="EMBL" id="KAF1950633.1"/>
    </source>
</evidence>
<dbReference type="OrthoDB" id="2130169at2759"/>